<dbReference type="Proteomes" id="UP000178347">
    <property type="component" value="Unassembled WGS sequence"/>
</dbReference>
<proteinExistence type="predicted"/>
<name>A0A1F6MRU4_9BACT</name>
<evidence type="ECO:0000313" key="1">
    <source>
        <dbReference type="EMBL" id="OGH74361.1"/>
    </source>
</evidence>
<dbReference type="EMBL" id="MFQN01000018">
    <property type="protein sequence ID" value="OGH74361.1"/>
    <property type="molecule type" value="Genomic_DNA"/>
</dbReference>
<gene>
    <name evidence="1" type="ORF">A3G00_04750</name>
</gene>
<accession>A0A1F6MRU4</accession>
<sequence>MSDFRAAAHLAEQLGDERFQALISSDNTGKVKDFCDELILASLPTTMTVGGRTYDLLGFLRKNEESVRGPVMVERAKEMNANLGKEECAHLLGHQGDIPFALRGKVVFVFTDLRRPGFPKSVACVYWIGGCWVQYWDWLGIVWNGNVRILRRK</sequence>
<dbReference type="AlphaFoldDB" id="A0A1F6MRU4"/>
<dbReference type="STRING" id="1798692.A3G00_04750"/>
<organism evidence="1 2">
    <name type="scientific">Candidatus Magasanikbacteria bacterium RIFCSPLOWO2_12_FULL_43_12</name>
    <dbReference type="NCBI Taxonomy" id="1798692"/>
    <lineage>
        <taxon>Bacteria</taxon>
        <taxon>Candidatus Magasanikiibacteriota</taxon>
    </lineage>
</organism>
<evidence type="ECO:0000313" key="2">
    <source>
        <dbReference type="Proteomes" id="UP000178347"/>
    </source>
</evidence>
<protein>
    <submittedName>
        <fullName evidence="1">Uncharacterized protein</fullName>
    </submittedName>
</protein>
<comment type="caution">
    <text evidence="1">The sequence shown here is derived from an EMBL/GenBank/DDBJ whole genome shotgun (WGS) entry which is preliminary data.</text>
</comment>
<reference evidence="1 2" key="1">
    <citation type="journal article" date="2016" name="Nat. Commun.">
        <title>Thousands of microbial genomes shed light on interconnected biogeochemical processes in an aquifer system.</title>
        <authorList>
            <person name="Anantharaman K."/>
            <person name="Brown C.T."/>
            <person name="Hug L.A."/>
            <person name="Sharon I."/>
            <person name="Castelle C.J."/>
            <person name="Probst A.J."/>
            <person name="Thomas B.C."/>
            <person name="Singh A."/>
            <person name="Wilkins M.J."/>
            <person name="Karaoz U."/>
            <person name="Brodie E.L."/>
            <person name="Williams K.H."/>
            <person name="Hubbard S.S."/>
            <person name="Banfield J.F."/>
        </authorList>
    </citation>
    <scope>NUCLEOTIDE SEQUENCE [LARGE SCALE GENOMIC DNA]</scope>
</reference>